<dbReference type="Pfam" id="PF00388">
    <property type="entry name" value="PI-PLC-X"/>
    <property type="match status" value="1"/>
</dbReference>
<protein>
    <submittedName>
        <fullName evidence="2">Phosphatidylinositol phospholipase C</fullName>
    </submittedName>
</protein>
<dbReference type="GeneID" id="18164336"/>
<dbReference type="OrthoDB" id="1046782at2759"/>
<gene>
    <name evidence="2" type="ORF">CCM_02309</name>
</gene>
<dbReference type="GO" id="GO:0006629">
    <property type="term" value="P:lipid metabolic process"/>
    <property type="evidence" value="ECO:0007669"/>
    <property type="project" value="InterPro"/>
</dbReference>
<evidence type="ECO:0000313" key="2">
    <source>
        <dbReference type="EMBL" id="EGX94038.1"/>
    </source>
</evidence>
<dbReference type="InterPro" id="IPR051057">
    <property type="entry name" value="PI-PLC_domain"/>
</dbReference>
<dbReference type="InterPro" id="IPR000909">
    <property type="entry name" value="PLipase_C_PInositol-sp_X_dom"/>
</dbReference>
<dbReference type="AlphaFoldDB" id="G3J906"/>
<proteinExistence type="predicted"/>
<organism evidence="2 3">
    <name type="scientific">Cordyceps militaris (strain CM01)</name>
    <name type="common">Caterpillar fungus</name>
    <dbReference type="NCBI Taxonomy" id="983644"/>
    <lineage>
        <taxon>Eukaryota</taxon>
        <taxon>Fungi</taxon>
        <taxon>Dikarya</taxon>
        <taxon>Ascomycota</taxon>
        <taxon>Pezizomycotina</taxon>
        <taxon>Sordariomycetes</taxon>
        <taxon>Hypocreomycetidae</taxon>
        <taxon>Hypocreales</taxon>
        <taxon>Cordycipitaceae</taxon>
        <taxon>Cordyceps</taxon>
    </lineage>
</organism>
<dbReference type="STRING" id="983644.G3J906"/>
<dbReference type="InterPro" id="IPR017946">
    <property type="entry name" value="PLC-like_Pdiesterase_TIM-brl"/>
</dbReference>
<dbReference type="GO" id="GO:0008081">
    <property type="term" value="F:phosphoric diester hydrolase activity"/>
    <property type="evidence" value="ECO:0007669"/>
    <property type="project" value="InterPro"/>
</dbReference>
<dbReference type="Gene3D" id="3.20.20.190">
    <property type="entry name" value="Phosphatidylinositol (PI) phosphodiesterase"/>
    <property type="match status" value="1"/>
</dbReference>
<accession>G3J906</accession>
<dbReference type="OMA" id="TCHVAPP"/>
<dbReference type="SUPFAM" id="SSF51695">
    <property type="entry name" value="PLC-like phosphodiesterases"/>
    <property type="match status" value="1"/>
</dbReference>
<dbReference type="InParanoid" id="G3J906"/>
<dbReference type="HOGENOM" id="CLU_024117_2_0_1"/>
<dbReference type="PANTHER" id="PTHR13593">
    <property type="match status" value="1"/>
</dbReference>
<keyword evidence="3" id="KW-1185">Reference proteome</keyword>
<evidence type="ECO:0000259" key="1">
    <source>
        <dbReference type="SMART" id="SM00148"/>
    </source>
</evidence>
<dbReference type="PROSITE" id="PS50007">
    <property type="entry name" value="PIPLC_X_DOMAIN"/>
    <property type="match status" value="1"/>
</dbReference>
<dbReference type="SMART" id="SM00148">
    <property type="entry name" value="PLCXc"/>
    <property type="match status" value="1"/>
</dbReference>
<dbReference type="PANTHER" id="PTHR13593:SF113">
    <property type="entry name" value="SI:DKEY-266F7.9"/>
    <property type="match status" value="1"/>
</dbReference>
<dbReference type="eggNOG" id="ENOG502QUGH">
    <property type="taxonomic scope" value="Eukaryota"/>
</dbReference>
<feature type="domain" description="Phosphatidylinositol-specific phospholipase C X" evidence="1">
    <location>
        <begin position="156"/>
        <end position="302"/>
    </location>
</feature>
<sequence length="592" mass="65676">MPNLSIRNLTVHPLELVAAERFTGERIKTVGMLASIGGAVTNFLNATEHPSSELRVKADLAGTERRDVSFRAEAFQTVETDVVVAEAGSVDVVRLTFQTEGHRYETDVPSPSSRSAVMSKLDDGPHDLTVVYVPKHAFVAVYSSARLDAWMGELRDEWPLPSLSVPGTHNSPTCYTALPSVRCQAVGVPEQLQNGVRFLDIRVSATKDDDRLALVHSVFPISLTGTKWFGDVLEDVYRFLDEHGSETVMISLKREGTGKASDGDLGRYLKDGYVAKRPDKWYTEPRVPTLGEVRGKIVLMRRFGLDDDLRAEWDGQGWGLDASAWPDNCEDGEAGSCAIRVQDFYEVSESDNIDKKVGYSHGHLERAGEHRFLLPGMDGYDEGSPRPPFYVNFLSASNFFNATCWPERIAAKVNPRVVEYLCTSHGVEGKGPNKLSIGSAGAGIVVTDWVGANGDWDLIRCIVACVRLERCKNVEGEISGNKSVRDATKLGVASNYQSGGVYYFQVAQLRKEREINQCEYKKETSHHRNGVVEKRKEFLFTYCSKTISYQLRARHQDPAKGIHLRVVLKSGDEFSSRDPTSPTPQGLYALLF</sequence>
<dbReference type="Proteomes" id="UP000001610">
    <property type="component" value="Unassembled WGS sequence"/>
</dbReference>
<reference evidence="2 3" key="1">
    <citation type="journal article" date="2011" name="Genome Biol.">
        <title>Genome sequence of the insect pathogenic fungus Cordyceps militaris, a valued traditional Chinese medicine.</title>
        <authorList>
            <person name="Zheng P."/>
            <person name="Xia Y."/>
            <person name="Xiao G."/>
            <person name="Xiong C."/>
            <person name="Hu X."/>
            <person name="Zhang S."/>
            <person name="Zheng H."/>
            <person name="Huang Y."/>
            <person name="Zhou Y."/>
            <person name="Wang S."/>
            <person name="Zhao G.P."/>
            <person name="Liu X."/>
            <person name="St Leger R.J."/>
            <person name="Wang C."/>
        </authorList>
    </citation>
    <scope>NUCLEOTIDE SEQUENCE [LARGE SCALE GENOMIC DNA]</scope>
    <source>
        <strain evidence="2 3">CM01</strain>
    </source>
</reference>
<name>G3J906_CORMM</name>
<dbReference type="KEGG" id="cmt:CCM_02309"/>
<dbReference type="VEuPathDB" id="FungiDB:CCM_02309"/>
<evidence type="ECO:0000313" key="3">
    <source>
        <dbReference type="Proteomes" id="UP000001610"/>
    </source>
</evidence>
<dbReference type="CDD" id="cd08586">
    <property type="entry name" value="PI-PLCc_BcPLC_like"/>
    <property type="match status" value="1"/>
</dbReference>
<dbReference type="EMBL" id="JH126400">
    <property type="protein sequence ID" value="EGX94038.1"/>
    <property type="molecule type" value="Genomic_DNA"/>
</dbReference>
<dbReference type="RefSeq" id="XP_006667524.1">
    <property type="nucleotide sequence ID" value="XM_006667461.1"/>
</dbReference>